<reference evidence="2" key="3">
    <citation type="submission" date="2023-10" db="EMBL/GenBank/DDBJ databases">
        <authorList>
            <person name="Picardeau M."/>
            <person name="Thibeaux R."/>
        </authorList>
    </citation>
    <scope>NUCLEOTIDE SEQUENCE</scope>
    <source>
        <strain evidence="2">ATI7-C-A5</strain>
    </source>
</reference>
<dbReference type="Pfam" id="PF01370">
    <property type="entry name" value="Epimerase"/>
    <property type="match status" value="1"/>
</dbReference>
<dbReference type="OrthoDB" id="9801056at2"/>
<dbReference type="EMBL" id="NPEF02000012">
    <property type="protein sequence ID" value="MDV6236088.1"/>
    <property type="molecule type" value="Genomic_DNA"/>
</dbReference>
<dbReference type="InterPro" id="IPR051783">
    <property type="entry name" value="NAD(P)-dependent_oxidoreduct"/>
</dbReference>
<dbReference type="Proteomes" id="UP000232122">
    <property type="component" value="Unassembled WGS sequence"/>
</dbReference>
<evidence type="ECO:0000313" key="3">
    <source>
        <dbReference type="EMBL" id="PJZ94105.1"/>
    </source>
</evidence>
<dbReference type="PANTHER" id="PTHR48079">
    <property type="entry name" value="PROTEIN YEEZ"/>
    <property type="match status" value="1"/>
</dbReference>
<dbReference type="RefSeq" id="WP_100746862.1">
    <property type="nucleotide sequence ID" value="NZ_NPEF02000012.1"/>
</dbReference>
<dbReference type="GO" id="GO:0004029">
    <property type="term" value="F:aldehyde dehydrogenase (NAD+) activity"/>
    <property type="evidence" value="ECO:0007669"/>
    <property type="project" value="TreeGrafter"/>
</dbReference>
<dbReference type="InterPro" id="IPR036291">
    <property type="entry name" value="NAD(P)-bd_dom_sf"/>
</dbReference>
<dbReference type="InterPro" id="IPR001509">
    <property type="entry name" value="Epimerase_deHydtase"/>
</dbReference>
<keyword evidence="4" id="KW-1185">Reference proteome</keyword>
<organism evidence="3">
    <name type="scientific">Leptospira ellisii</name>
    <dbReference type="NCBI Taxonomy" id="2023197"/>
    <lineage>
        <taxon>Bacteria</taxon>
        <taxon>Pseudomonadati</taxon>
        <taxon>Spirochaetota</taxon>
        <taxon>Spirochaetia</taxon>
        <taxon>Leptospirales</taxon>
        <taxon>Leptospiraceae</taxon>
        <taxon>Leptospira</taxon>
    </lineage>
</organism>
<proteinExistence type="predicted"/>
<evidence type="ECO:0000313" key="4">
    <source>
        <dbReference type="Proteomes" id="UP000232122"/>
    </source>
</evidence>
<accession>A0A2N0BKV6</accession>
<dbReference type="AlphaFoldDB" id="A0A2N0BC69"/>
<evidence type="ECO:0000313" key="2">
    <source>
        <dbReference type="EMBL" id="MDV6236088.1"/>
    </source>
</evidence>
<accession>A0A2N0BC69</accession>
<feature type="domain" description="NAD-dependent epimerase/dehydratase" evidence="1">
    <location>
        <begin position="8"/>
        <end position="230"/>
    </location>
</feature>
<dbReference type="Gene3D" id="3.40.50.720">
    <property type="entry name" value="NAD(P)-binding Rossmann-like Domain"/>
    <property type="match status" value="1"/>
</dbReference>
<dbReference type="EMBL" id="NPEF01000028">
    <property type="protein sequence ID" value="PJZ94105.1"/>
    <property type="molecule type" value="Genomic_DNA"/>
</dbReference>
<name>A0A2N0BC69_9LEPT</name>
<reference evidence="2 4" key="2">
    <citation type="journal article" date="2018" name="Microb. Genom.">
        <title>Deciphering the unexplored Leptospira diversity from soils uncovers genomic evolution to virulence.</title>
        <authorList>
            <person name="Thibeaux R."/>
            <person name="Iraola G."/>
            <person name="Ferres I."/>
            <person name="Bierque E."/>
            <person name="Girault D."/>
            <person name="Soupe-Gilbert M.E."/>
            <person name="Picardeau M."/>
            <person name="Goarant C."/>
        </authorList>
    </citation>
    <scope>NUCLEOTIDE SEQUENCE [LARGE SCALE GENOMIC DNA]</scope>
    <source>
        <strain evidence="2 4">ATI7-C-A5</strain>
    </source>
</reference>
<protein>
    <submittedName>
        <fullName evidence="2">NAD-dependent epimerase/dehydratase family protein</fullName>
    </submittedName>
    <submittedName>
        <fullName evidence="3">Oxidoreductase</fullName>
    </submittedName>
</protein>
<comment type="caution">
    <text evidence="3">The sequence shown here is derived from an EMBL/GenBank/DDBJ whole genome shotgun (WGS) entry which is preliminary data.</text>
</comment>
<evidence type="ECO:0000259" key="1">
    <source>
        <dbReference type="Pfam" id="PF01370"/>
    </source>
</evidence>
<reference evidence="3" key="1">
    <citation type="submission" date="2017-07" db="EMBL/GenBank/DDBJ databases">
        <title>Leptospira spp. isolated from tropical soils.</title>
        <authorList>
            <person name="Thibeaux R."/>
            <person name="Iraola G."/>
            <person name="Ferres I."/>
            <person name="Bierque E."/>
            <person name="Girault D."/>
            <person name="Soupe-Gilbert M.-E."/>
            <person name="Picardeau M."/>
            <person name="Goarant C."/>
        </authorList>
    </citation>
    <scope>NUCLEOTIDE SEQUENCE [LARGE SCALE GENOMIC DNA]</scope>
    <source>
        <strain evidence="3">ATI7-C-A5</strain>
    </source>
</reference>
<dbReference type="GO" id="GO:0005737">
    <property type="term" value="C:cytoplasm"/>
    <property type="evidence" value="ECO:0007669"/>
    <property type="project" value="TreeGrafter"/>
</dbReference>
<gene>
    <name evidence="2" type="ORF">CH379_010685</name>
    <name evidence="3" type="ORF">CH379_04430</name>
</gene>
<dbReference type="SUPFAM" id="SSF51735">
    <property type="entry name" value="NAD(P)-binding Rossmann-fold domains"/>
    <property type="match status" value="1"/>
</dbReference>
<dbReference type="PANTHER" id="PTHR48079:SF6">
    <property type="entry name" value="NAD(P)-BINDING DOMAIN-CONTAINING PROTEIN-RELATED"/>
    <property type="match status" value="1"/>
</dbReference>
<sequence length="331" mass="36709">MDLTGKTVCITGIGGFIGRRSAQIAKERGMNVRGIEINPAKAEELQREGFTVIVGNTSDPEILKKAVRGADLILHAAAVVREGGSLEEFRKVNVFASVELAKIAKESGVRGMVHFSSVMVYGFSYPNYVDEKGPYRGEGNPYCITKIEGEAELIRLNDPSRFGILFIRPGDVYGPGSMPWVVRPVQLMKKKLFSLPDGGKGTINLTYVDNLVEGTLLALEKEAWGETFNVTDDRPMTWREYFFRLADAAEVSRPISLPAWLLKTSVVLMEYGFKLFGQEPPATKEGVNFLLRQNPVSVEKAKSMLGYKPVVDAEKALRSTFDWVRIHAKSL</sequence>